<dbReference type="OrthoDB" id="10042665at2759"/>
<dbReference type="InterPro" id="IPR003959">
    <property type="entry name" value="ATPase_AAA_core"/>
</dbReference>
<dbReference type="STRING" id="1441469.A0A225AVV7"/>
<name>A0A225AVV7_TALAT</name>
<dbReference type="EMBL" id="LFMY01000009">
    <property type="protein sequence ID" value="OKL58565.1"/>
    <property type="molecule type" value="Genomic_DNA"/>
</dbReference>
<sequence length="683" mass="78316">METEPKARTPPSKTPEQGNVLFESSWFQIWGDFWHKSDDYRVVKILDQDLRSCIIQTTSAYIAHSGIQVRWDAVLAIESPFKLLVYSYDDLESAAVSVSTASEVAKGLRSLLDEANKLQNPASWKIPEEIENARNFHVEFDLLWAIFKPGSLIVSSCEPSKHPQIFKVHQARYKDRPPMDYQFYGMGLVKKRALLIHAWAWDWNGSELFRNMFEIQIEAYTGQKSPTELSCYPATLYLGSGNKRGISAVYESAIYQNRKENYVKYTFQQKPPAQKLLRYSGEFRGIPALSEERLFLMREADTKGFKELPYAKVDEDIVLDTVNYLRKTLSTLWLGDIRVARESIPCHCPLCLSDEAILWVESIEKGNAPFSVENELLLTPRVVGFALNRKEWGQFWLNNIEVVNKSEGAVRESRGKDLILPVGMNEDEERHIYAMVNNHSRAMARPRSQRLMDVIGKKGESLILLFHGYSGTGKTLYAESLAKNSGKPLFKVGTSDIGFIGPRAERDLKTIFELAEAWNAILLIDEADVLLDARGKDNESLVSKNALVSVLLREVEYFKAFDPAILSRIHHAVNFGEPDSNQEERIWKMWLDRLHRQGLCDDYADLKNWVDDTVSDTRRPHLLSGREIRNIFIVAQMLAEKEDGDIKITRAQVNSAYKYKKDFRHDTEKMRTEAKTLLADRKR</sequence>
<dbReference type="SMART" id="SM00382">
    <property type="entry name" value="AAA"/>
    <property type="match status" value="1"/>
</dbReference>
<dbReference type="PANTHER" id="PTHR46411:SF2">
    <property type="entry name" value="AAA+ ATPASE DOMAIN-CONTAINING PROTEIN"/>
    <property type="match status" value="1"/>
</dbReference>
<dbReference type="AlphaFoldDB" id="A0A225AVV7"/>
<dbReference type="Proteomes" id="UP000214365">
    <property type="component" value="Unassembled WGS sequence"/>
</dbReference>
<dbReference type="InterPro" id="IPR003593">
    <property type="entry name" value="AAA+_ATPase"/>
</dbReference>
<gene>
    <name evidence="2" type="ORF">UA08_06032</name>
</gene>
<proteinExistence type="predicted"/>
<dbReference type="Pfam" id="PF22942">
    <property type="entry name" value="DUF7025"/>
    <property type="match status" value="1"/>
</dbReference>
<evidence type="ECO:0000313" key="2">
    <source>
        <dbReference type="EMBL" id="OKL58565.1"/>
    </source>
</evidence>
<dbReference type="InterPro" id="IPR027417">
    <property type="entry name" value="P-loop_NTPase"/>
</dbReference>
<accession>A0A225AVV7</accession>
<dbReference type="Gene3D" id="3.40.50.300">
    <property type="entry name" value="P-loop containing nucleotide triphosphate hydrolases"/>
    <property type="match status" value="1"/>
</dbReference>
<dbReference type="RefSeq" id="XP_020118686.1">
    <property type="nucleotide sequence ID" value="XM_020268720.1"/>
</dbReference>
<protein>
    <recommendedName>
        <fullName evidence="1">AAA+ ATPase domain-containing protein</fullName>
    </recommendedName>
</protein>
<keyword evidence="3" id="KW-1185">Reference proteome</keyword>
<dbReference type="PANTHER" id="PTHR46411">
    <property type="entry name" value="FAMILY ATPASE, PUTATIVE-RELATED"/>
    <property type="match status" value="1"/>
</dbReference>
<dbReference type="GO" id="GO:0016887">
    <property type="term" value="F:ATP hydrolysis activity"/>
    <property type="evidence" value="ECO:0007669"/>
    <property type="project" value="InterPro"/>
</dbReference>
<reference evidence="2 3" key="1">
    <citation type="submission" date="2015-06" db="EMBL/GenBank/DDBJ databases">
        <title>Talaromyces atroroseus IBT 11181 draft genome.</title>
        <authorList>
            <person name="Rasmussen K.B."/>
            <person name="Rasmussen S."/>
            <person name="Petersen B."/>
            <person name="Sicheritz-Ponten T."/>
            <person name="Mortensen U.H."/>
            <person name="Thrane U."/>
        </authorList>
    </citation>
    <scope>NUCLEOTIDE SEQUENCE [LARGE SCALE GENOMIC DNA]</scope>
    <source>
        <strain evidence="2 3">IBT 11181</strain>
    </source>
</reference>
<evidence type="ECO:0000313" key="3">
    <source>
        <dbReference type="Proteomes" id="UP000214365"/>
    </source>
</evidence>
<comment type="caution">
    <text evidence="2">The sequence shown here is derived from an EMBL/GenBank/DDBJ whole genome shotgun (WGS) entry which is preliminary data.</text>
</comment>
<dbReference type="Pfam" id="PF00004">
    <property type="entry name" value="AAA"/>
    <property type="match status" value="1"/>
</dbReference>
<dbReference type="InterPro" id="IPR054289">
    <property type="entry name" value="DUF7025"/>
</dbReference>
<dbReference type="GO" id="GO:0005524">
    <property type="term" value="F:ATP binding"/>
    <property type="evidence" value="ECO:0007669"/>
    <property type="project" value="InterPro"/>
</dbReference>
<dbReference type="GeneID" id="31005788"/>
<evidence type="ECO:0000259" key="1">
    <source>
        <dbReference type="SMART" id="SM00382"/>
    </source>
</evidence>
<feature type="domain" description="AAA+ ATPase" evidence="1">
    <location>
        <begin position="460"/>
        <end position="638"/>
    </location>
</feature>
<organism evidence="2 3">
    <name type="scientific">Talaromyces atroroseus</name>
    <dbReference type="NCBI Taxonomy" id="1441469"/>
    <lineage>
        <taxon>Eukaryota</taxon>
        <taxon>Fungi</taxon>
        <taxon>Dikarya</taxon>
        <taxon>Ascomycota</taxon>
        <taxon>Pezizomycotina</taxon>
        <taxon>Eurotiomycetes</taxon>
        <taxon>Eurotiomycetidae</taxon>
        <taxon>Eurotiales</taxon>
        <taxon>Trichocomaceae</taxon>
        <taxon>Talaromyces</taxon>
        <taxon>Talaromyces sect. Trachyspermi</taxon>
    </lineage>
</organism>
<dbReference type="SUPFAM" id="SSF52540">
    <property type="entry name" value="P-loop containing nucleoside triphosphate hydrolases"/>
    <property type="match status" value="1"/>
</dbReference>